<accession>A0A239FDB5</accession>
<dbReference type="EMBL" id="FZOJ01000012">
    <property type="protein sequence ID" value="SNS54064.1"/>
    <property type="molecule type" value="Genomic_DNA"/>
</dbReference>
<evidence type="ECO:0000256" key="2">
    <source>
        <dbReference type="ARBA" id="ARBA00022801"/>
    </source>
</evidence>
<keyword evidence="3" id="KW-0479">Metal-binding</keyword>
<proteinExistence type="inferred from homology"/>
<dbReference type="Gene3D" id="1.10.4080.10">
    <property type="entry name" value="ADP-ribosylation/Crystallin J1"/>
    <property type="match status" value="1"/>
</dbReference>
<evidence type="ECO:0000313" key="4">
    <source>
        <dbReference type="EMBL" id="SNS54064.1"/>
    </source>
</evidence>
<dbReference type="InterPro" id="IPR005502">
    <property type="entry name" value="Ribosyl_crysJ1"/>
</dbReference>
<organism evidence="4 5">
    <name type="scientific">Anaerovirgula multivorans</name>
    <dbReference type="NCBI Taxonomy" id="312168"/>
    <lineage>
        <taxon>Bacteria</taxon>
        <taxon>Bacillati</taxon>
        <taxon>Bacillota</taxon>
        <taxon>Clostridia</taxon>
        <taxon>Peptostreptococcales</taxon>
        <taxon>Natronincolaceae</taxon>
        <taxon>Anaerovirgula</taxon>
    </lineage>
</organism>
<feature type="binding site" evidence="3">
    <location>
        <position position="198"/>
    </location>
    <ligand>
        <name>Mg(2+)</name>
        <dbReference type="ChEBI" id="CHEBI:18420"/>
        <label>1</label>
    </ligand>
</feature>
<evidence type="ECO:0000313" key="5">
    <source>
        <dbReference type="Proteomes" id="UP000198304"/>
    </source>
</evidence>
<dbReference type="GO" id="GO:0046872">
    <property type="term" value="F:metal ion binding"/>
    <property type="evidence" value="ECO:0007669"/>
    <property type="project" value="UniProtKB-KW"/>
</dbReference>
<dbReference type="AlphaFoldDB" id="A0A239FDB5"/>
<dbReference type="RefSeq" id="WP_089283413.1">
    <property type="nucleotide sequence ID" value="NZ_FZOJ01000012.1"/>
</dbReference>
<feature type="binding site" evidence="3">
    <location>
        <position position="403"/>
    </location>
    <ligand>
        <name>Mg(2+)</name>
        <dbReference type="ChEBI" id="CHEBI:18420"/>
        <label>1</label>
    </ligand>
</feature>
<dbReference type="PANTHER" id="PTHR16222:SF24">
    <property type="entry name" value="ADP-RIBOSYLHYDROLASE ARH3"/>
    <property type="match status" value="1"/>
</dbReference>
<feature type="binding site" evidence="3">
    <location>
        <position position="197"/>
    </location>
    <ligand>
        <name>Mg(2+)</name>
        <dbReference type="ChEBI" id="CHEBI:18420"/>
        <label>1</label>
    </ligand>
</feature>
<dbReference type="InterPro" id="IPR050792">
    <property type="entry name" value="ADP-ribosylglycohydrolase"/>
</dbReference>
<keyword evidence="2 4" id="KW-0378">Hydrolase</keyword>
<keyword evidence="5" id="KW-1185">Reference proteome</keyword>
<protein>
    <submittedName>
        <fullName evidence="4">ADP-ribosylglycohydrolase</fullName>
    </submittedName>
</protein>
<dbReference type="InterPro" id="IPR036705">
    <property type="entry name" value="Ribosyl_crysJ1_sf"/>
</dbReference>
<sequence>MRKAWEMEHELMQNAIPVVLEEEDQTWEEGAEFAGDYEVAKLKLQWKSNVPGSYAPERIIIGAIQSMENMGYYVEEAEKLIPQGLKALEEEDIISLNKVSAKIYHILNEAKKDLSADYWQYKQYEDWEDYKRSVSFVNYPKLDFDGESFQEKILAGWLAQICGGALGTAIEGYTTDNIEKTFGEIWGYVRKPNTYNDDITFELAFLKAFYEKGYAITSEDIAEEWVGMIPMGWSAEDIALKNIRSGVYPPLSGKFNNYYREWIGAQMRGAICGMVAPGNPEEAARLAWLDAVISHHNNGVIGEIFNATLVSLAFVEEDVRILLEKTIEMLPKDSEYYAVIDFAYTQCKKHHHWKDAWRPCEEKFKKYNWIHAYPNAAAEVIALYFGGNDFDETMHIISMAGQDVDCNAAQIATIYGILHGLKGIDKRWVEPIGDDLNTYVRGMEKLKISEVAALTIVAIKKAEKGE</sequence>
<evidence type="ECO:0000256" key="3">
    <source>
        <dbReference type="PIRSR" id="PIRSR605502-1"/>
    </source>
</evidence>
<gene>
    <name evidence="4" type="ORF">SAMN05446037_1012103</name>
</gene>
<keyword evidence="3" id="KW-0460">Magnesium</keyword>
<comment type="cofactor">
    <cofactor evidence="3">
        <name>Mg(2+)</name>
        <dbReference type="ChEBI" id="CHEBI:18420"/>
    </cofactor>
    <text evidence="3">Binds 2 magnesium ions per subunit.</text>
</comment>
<dbReference type="Pfam" id="PF03747">
    <property type="entry name" value="ADP_ribosyl_GH"/>
    <property type="match status" value="1"/>
</dbReference>
<evidence type="ECO:0000256" key="1">
    <source>
        <dbReference type="ARBA" id="ARBA00010702"/>
    </source>
</evidence>
<dbReference type="PANTHER" id="PTHR16222">
    <property type="entry name" value="ADP-RIBOSYLGLYCOHYDROLASE"/>
    <property type="match status" value="1"/>
</dbReference>
<dbReference type="OrthoDB" id="9761704at2"/>
<comment type="similarity">
    <text evidence="1">Belongs to the ADP-ribosylglycohydrolase family.</text>
</comment>
<dbReference type="SUPFAM" id="SSF101478">
    <property type="entry name" value="ADP-ribosylglycohydrolase"/>
    <property type="match status" value="1"/>
</dbReference>
<feature type="binding site" evidence="3">
    <location>
        <position position="405"/>
    </location>
    <ligand>
        <name>Mg(2+)</name>
        <dbReference type="ChEBI" id="CHEBI:18420"/>
        <label>1</label>
    </ligand>
</feature>
<dbReference type="GO" id="GO:0016787">
    <property type="term" value="F:hydrolase activity"/>
    <property type="evidence" value="ECO:0007669"/>
    <property type="project" value="UniProtKB-KW"/>
</dbReference>
<reference evidence="4 5" key="1">
    <citation type="submission" date="2017-06" db="EMBL/GenBank/DDBJ databases">
        <authorList>
            <person name="Kim H.J."/>
            <person name="Triplett B.A."/>
        </authorList>
    </citation>
    <scope>NUCLEOTIDE SEQUENCE [LARGE SCALE GENOMIC DNA]</scope>
    <source>
        <strain evidence="4 5">SCA</strain>
    </source>
</reference>
<dbReference type="Proteomes" id="UP000198304">
    <property type="component" value="Unassembled WGS sequence"/>
</dbReference>
<name>A0A239FDB5_9FIRM</name>